<protein>
    <recommendedName>
        <fullName evidence="3">Autotransporter outer membrane beta-barrel domain-containing protein</fullName>
    </recommendedName>
</protein>
<accession>W1Y5L9</accession>
<sequence length="89" mass="9213">SVLSLLIAAMIYAPPGMTAFTSNVIGVVNDETVDGSQRVDERGTTNNAHIINHGNQEVYGGISNGSVIDTGGHQEVSGHGSYQGQANNT</sequence>
<evidence type="ECO:0008006" key="3">
    <source>
        <dbReference type="Google" id="ProtNLM"/>
    </source>
</evidence>
<proteinExistence type="predicted"/>
<evidence type="ECO:0000313" key="2">
    <source>
        <dbReference type="EMBL" id="ETJ36434.1"/>
    </source>
</evidence>
<comment type="caution">
    <text evidence="2">The sequence shown here is derived from an EMBL/GenBank/DDBJ whole genome shotgun (WGS) entry which is preliminary data.</text>
</comment>
<feature type="non-terminal residue" evidence="2">
    <location>
        <position position="1"/>
    </location>
</feature>
<feature type="non-terminal residue" evidence="2">
    <location>
        <position position="89"/>
    </location>
</feature>
<gene>
    <name evidence="2" type="ORF">Q604_UNBC09305G0001</name>
</gene>
<feature type="region of interest" description="Disordered" evidence="1">
    <location>
        <begin position="62"/>
        <end position="89"/>
    </location>
</feature>
<dbReference type="Gene3D" id="2.160.20.20">
    <property type="match status" value="1"/>
</dbReference>
<dbReference type="InterPro" id="IPR012332">
    <property type="entry name" value="Autotransporter_pectin_lyase_C"/>
</dbReference>
<organism evidence="2">
    <name type="scientific">human gut metagenome</name>
    <dbReference type="NCBI Taxonomy" id="408170"/>
    <lineage>
        <taxon>unclassified sequences</taxon>
        <taxon>metagenomes</taxon>
        <taxon>organismal metagenomes</taxon>
    </lineage>
</organism>
<name>W1Y5L9_9ZZZZ</name>
<reference evidence="2" key="1">
    <citation type="submission" date="2013-12" db="EMBL/GenBank/DDBJ databases">
        <title>A Varibaculum cambriense genome reconstructed from a premature infant gut community with otherwise low bacterial novelty that shifts toward anaerobic metabolism during the third week of life.</title>
        <authorList>
            <person name="Brown C.T."/>
            <person name="Sharon I."/>
            <person name="Thomas B.C."/>
            <person name="Castelle C.J."/>
            <person name="Morowitz M.J."/>
            <person name="Banfield J.F."/>
        </authorList>
    </citation>
    <scope>NUCLEOTIDE SEQUENCE</scope>
</reference>
<feature type="compositionally biased region" description="Polar residues" evidence="1">
    <location>
        <begin position="80"/>
        <end position="89"/>
    </location>
</feature>
<evidence type="ECO:0000256" key="1">
    <source>
        <dbReference type="SAM" id="MobiDB-lite"/>
    </source>
</evidence>
<dbReference type="AlphaFoldDB" id="W1Y5L9"/>
<dbReference type="EMBL" id="AZMM01009305">
    <property type="protein sequence ID" value="ETJ36434.1"/>
    <property type="molecule type" value="Genomic_DNA"/>
</dbReference>